<accession>A0AAD8ZX76</accession>
<feature type="non-terminal residue" evidence="2">
    <location>
        <position position="1"/>
    </location>
</feature>
<protein>
    <submittedName>
        <fullName evidence="2">Uncharacterized protein</fullName>
    </submittedName>
</protein>
<dbReference type="InterPro" id="IPR050115">
    <property type="entry name" value="Proteasome_alpha"/>
</dbReference>
<evidence type="ECO:0000256" key="1">
    <source>
        <dbReference type="ARBA" id="ARBA00022942"/>
    </source>
</evidence>
<reference evidence="2" key="1">
    <citation type="submission" date="2023-03" db="EMBL/GenBank/DDBJ databases">
        <title>Electrophorus voltai genome.</title>
        <authorList>
            <person name="Bian C."/>
        </authorList>
    </citation>
    <scope>NUCLEOTIDE SEQUENCE</scope>
    <source>
        <strain evidence="2">CB-2022</strain>
        <tissue evidence="2">Muscle</tissue>
    </source>
</reference>
<dbReference type="InterPro" id="IPR029055">
    <property type="entry name" value="Ntn_hydrolases_N"/>
</dbReference>
<evidence type="ECO:0000313" key="2">
    <source>
        <dbReference type="EMBL" id="KAK1805025.1"/>
    </source>
</evidence>
<evidence type="ECO:0000313" key="3">
    <source>
        <dbReference type="Proteomes" id="UP001239994"/>
    </source>
</evidence>
<dbReference type="SUPFAM" id="SSF56235">
    <property type="entry name" value="N-terminal nucleophile aminohydrolases (Ntn hydrolases)"/>
    <property type="match status" value="1"/>
</dbReference>
<dbReference type="EMBL" id="JAROKS010000003">
    <property type="protein sequence ID" value="KAK1805025.1"/>
    <property type="molecule type" value="Genomic_DNA"/>
</dbReference>
<gene>
    <name evidence="2" type="ORF">P4O66_019392</name>
</gene>
<dbReference type="Pfam" id="PF00227">
    <property type="entry name" value="Proteasome"/>
    <property type="match status" value="1"/>
</dbReference>
<dbReference type="InterPro" id="IPR001353">
    <property type="entry name" value="Proteasome_sua/b"/>
</dbReference>
<dbReference type="GO" id="GO:0005839">
    <property type="term" value="C:proteasome core complex"/>
    <property type="evidence" value="ECO:0007669"/>
    <property type="project" value="InterPro"/>
</dbReference>
<dbReference type="PANTHER" id="PTHR11599">
    <property type="entry name" value="PROTEASOME SUBUNIT ALPHA/BETA"/>
    <property type="match status" value="1"/>
</dbReference>
<dbReference type="AlphaFoldDB" id="A0AAD8ZX76"/>
<sequence>GIVLQDVFLALHHSPVGKLEQLEYAVAAGAPSVGIKEVYILLECHYSLLVGVKIDHTSSSLILQQNILDNLYSSPMSPQGAYFAWKATAMGKNYVNGITFLEKRYNEDLKLEDAIHTAILTLKAC</sequence>
<name>A0AAD8ZX76_9TELE</name>
<organism evidence="2 3">
    <name type="scientific">Electrophorus voltai</name>
    <dbReference type="NCBI Taxonomy" id="2609070"/>
    <lineage>
        <taxon>Eukaryota</taxon>
        <taxon>Metazoa</taxon>
        <taxon>Chordata</taxon>
        <taxon>Craniata</taxon>
        <taxon>Vertebrata</taxon>
        <taxon>Euteleostomi</taxon>
        <taxon>Actinopterygii</taxon>
        <taxon>Neopterygii</taxon>
        <taxon>Teleostei</taxon>
        <taxon>Ostariophysi</taxon>
        <taxon>Gymnotiformes</taxon>
        <taxon>Gymnotoidei</taxon>
        <taxon>Gymnotidae</taxon>
        <taxon>Electrophorus</taxon>
    </lineage>
</organism>
<comment type="caution">
    <text evidence="2">The sequence shown here is derived from an EMBL/GenBank/DDBJ whole genome shotgun (WGS) entry which is preliminary data.</text>
</comment>
<proteinExistence type="predicted"/>
<dbReference type="GO" id="GO:0051603">
    <property type="term" value="P:proteolysis involved in protein catabolic process"/>
    <property type="evidence" value="ECO:0007669"/>
    <property type="project" value="InterPro"/>
</dbReference>
<dbReference type="Gene3D" id="3.60.20.10">
    <property type="entry name" value="Glutamine Phosphoribosylpyrophosphate, subunit 1, domain 1"/>
    <property type="match status" value="1"/>
</dbReference>
<keyword evidence="3" id="KW-1185">Reference proteome</keyword>
<dbReference type="Proteomes" id="UP001239994">
    <property type="component" value="Unassembled WGS sequence"/>
</dbReference>
<keyword evidence="1" id="KW-0647">Proteasome</keyword>